<evidence type="ECO:0000256" key="1">
    <source>
        <dbReference type="SAM" id="Phobius"/>
    </source>
</evidence>
<comment type="caution">
    <text evidence="2">The sequence shown here is derived from an EMBL/GenBank/DDBJ whole genome shotgun (WGS) entry which is preliminary data.</text>
</comment>
<name>A0ABS5PD98_9FLAO</name>
<sequence length="131" mass="15677">MKRYKIFYFLILVAMLFFYLNYFSSYVMPWQKEEAIRAALLWGGLKEIPKNAKIINLEKHGSSFTKQYIIEFVSSKHEIEKWIRESKRLKNNIPEVRLKIKTYYINPGEMHSYGGRVKIKQDTVSINMSWS</sequence>
<protein>
    <submittedName>
        <fullName evidence="2">Uncharacterized protein</fullName>
    </submittedName>
</protein>
<accession>A0ABS5PD98</accession>
<evidence type="ECO:0000313" key="2">
    <source>
        <dbReference type="EMBL" id="MBS7232096.1"/>
    </source>
</evidence>
<keyword evidence="1" id="KW-0812">Transmembrane</keyword>
<dbReference type="RefSeq" id="WP_213301170.1">
    <property type="nucleotide sequence ID" value="NZ_JAGYVZ010000012.1"/>
</dbReference>
<gene>
    <name evidence="2" type="ORF">KHA90_13775</name>
</gene>
<keyword evidence="3" id="KW-1185">Reference proteome</keyword>
<reference evidence="2 3" key="1">
    <citation type="journal article" date="2018" name="Int. J. Syst. Evol. Microbiol.">
        <title>Flavobacterium chryseum sp. nov. and Flavobacterium psychroterrae sp. nov., novel environmental bacteria isolated from Antarctica.</title>
        <authorList>
            <person name="Kralova S."/>
            <person name="Svec P."/>
            <person name="Busse H.J."/>
            <person name="Stankova E."/>
            <person name="Vaczi P."/>
            <person name="Sedlacek I."/>
        </authorList>
    </citation>
    <scope>NUCLEOTIDE SEQUENCE [LARGE SCALE GENOMIC DNA]</scope>
    <source>
        <strain evidence="2 3">CCM 8827</strain>
    </source>
</reference>
<proteinExistence type="predicted"/>
<dbReference type="EMBL" id="JAGYVZ010000012">
    <property type="protein sequence ID" value="MBS7232096.1"/>
    <property type="molecule type" value="Genomic_DNA"/>
</dbReference>
<evidence type="ECO:0000313" key="3">
    <source>
        <dbReference type="Proteomes" id="UP000722625"/>
    </source>
</evidence>
<keyword evidence="1" id="KW-0472">Membrane</keyword>
<feature type="transmembrane region" description="Helical" evidence="1">
    <location>
        <begin position="6"/>
        <end position="23"/>
    </location>
</feature>
<organism evidence="2 3">
    <name type="scientific">Flavobacterium psychroterrae</name>
    <dbReference type="NCBI Taxonomy" id="2133767"/>
    <lineage>
        <taxon>Bacteria</taxon>
        <taxon>Pseudomonadati</taxon>
        <taxon>Bacteroidota</taxon>
        <taxon>Flavobacteriia</taxon>
        <taxon>Flavobacteriales</taxon>
        <taxon>Flavobacteriaceae</taxon>
        <taxon>Flavobacterium</taxon>
    </lineage>
</organism>
<dbReference type="Proteomes" id="UP000722625">
    <property type="component" value="Unassembled WGS sequence"/>
</dbReference>
<keyword evidence="1" id="KW-1133">Transmembrane helix</keyword>